<evidence type="ECO:0000256" key="2">
    <source>
        <dbReference type="ARBA" id="ARBA00008857"/>
    </source>
</evidence>
<evidence type="ECO:0000256" key="5">
    <source>
        <dbReference type="ARBA" id="ARBA00023172"/>
    </source>
</evidence>
<organism evidence="9 10">
    <name type="scientific">Zhenpiania hominis</name>
    <dbReference type="NCBI Taxonomy" id="2763644"/>
    <lineage>
        <taxon>Bacteria</taxon>
        <taxon>Bacillati</taxon>
        <taxon>Bacillota</taxon>
        <taxon>Clostridia</taxon>
        <taxon>Peptostreptococcales</taxon>
        <taxon>Anaerovoracaceae</taxon>
        <taxon>Zhenpiania</taxon>
    </lineage>
</organism>
<dbReference type="InterPro" id="IPR050090">
    <property type="entry name" value="Tyrosine_recombinase_XerCD"/>
</dbReference>
<dbReference type="RefSeq" id="WP_187301553.1">
    <property type="nucleotide sequence ID" value="NZ_JACRYT010000001.1"/>
</dbReference>
<reference evidence="9" key="1">
    <citation type="submission" date="2020-08" db="EMBL/GenBank/DDBJ databases">
        <title>Genome public.</title>
        <authorList>
            <person name="Liu C."/>
            <person name="Sun Q."/>
        </authorList>
    </citation>
    <scope>NUCLEOTIDE SEQUENCE</scope>
    <source>
        <strain evidence="9">BX12</strain>
    </source>
</reference>
<dbReference type="PROSITE" id="PS51900">
    <property type="entry name" value="CB"/>
    <property type="match status" value="1"/>
</dbReference>
<dbReference type="InterPro" id="IPR013762">
    <property type="entry name" value="Integrase-like_cat_sf"/>
</dbReference>
<dbReference type="Pfam" id="PF14657">
    <property type="entry name" value="Arm-DNA-bind_4"/>
    <property type="match status" value="1"/>
</dbReference>
<evidence type="ECO:0000259" key="7">
    <source>
        <dbReference type="PROSITE" id="PS51898"/>
    </source>
</evidence>
<feature type="domain" description="Tyr recombinase" evidence="7">
    <location>
        <begin position="166"/>
        <end position="349"/>
    </location>
</feature>
<feature type="domain" description="Core-binding (CB)" evidence="8">
    <location>
        <begin position="56"/>
        <end position="144"/>
    </location>
</feature>
<dbReference type="PANTHER" id="PTHR30349:SF64">
    <property type="entry name" value="PROPHAGE INTEGRASE INTD-RELATED"/>
    <property type="match status" value="1"/>
</dbReference>
<keyword evidence="4 6" id="KW-0238">DNA-binding</keyword>
<evidence type="ECO:0000313" key="10">
    <source>
        <dbReference type="Proteomes" id="UP000602647"/>
    </source>
</evidence>
<dbReference type="PANTHER" id="PTHR30349">
    <property type="entry name" value="PHAGE INTEGRASE-RELATED"/>
    <property type="match status" value="1"/>
</dbReference>
<sequence>MPTYFNEKSQTWYCKFYYRDYRGRSCQKKKGGFRLQRDAQEWERSFIRKYEGSPDMTFSDLYEIYAEDMRHRLRHSTMITKEHLIRTKILPYFGDLPISQIEAPIIRRWQNEMGAFRMKNRKGYSQTYLRVMNNQLSAILNYAVRYYRLPSNPCHKAGAMGKKAAPRKTFWNFTEFLTFLSYFEEGSQAHLIFSMLYYTGIRIGELLALTEEDFSLNGSLVSINKSYYRIHKKDMVTPPKTFKSERVIALPQFLGEAVCRYLRQRKPGSAERIFSYSKYFIAKFMKEACVVTGVKSIRIHDLRHSHASLLIEMGCSPLLIAERLGHENIETTLNTYSHLYPNKQKKLAEDLHDLYCVKSPNRVK</sequence>
<accession>A0A923SPC5</accession>
<dbReference type="AlphaFoldDB" id="A0A923SPC5"/>
<evidence type="ECO:0000256" key="1">
    <source>
        <dbReference type="ARBA" id="ARBA00003283"/>
    </source>
</evidence>
<dbReference type="Pfam" id="PF00589">
    <property type="entry name" value="Phage_integrase"/>
    <property type="match status" value="1"/>
</dbReference>
<proteinExistence type="inferred from homology"/>
<dbReference type="InterPro" id="IPR010998">
    <property type="entry name" value="Integrase_recombinase_N"/>
</dbReference>
<evidence type="ECO:0000259" key="8">
    <source>
        <dbReference type="PROSITE" id="PS51900"/>
    </source>
</evidence>
<dbReference type="InterPro" id="IPR004107">
    <property type="entry name" value="Integrase_SAM-like_N"/>
</dbReference>
<dbReference type="InterPro" id="IPR044068">
    <property type="entry name" value="CB"/>
</dbReference>
<dbReference type="SUPFAM" id="SSF56349">
    <property type="entry name" value="DNA breaking-rejoining enzymes"/>
    <property type="match status" value="1"/>
</dbReference>
<dbReference type="InterPro" id="IPR002104">
    <property type="entry name" value="Integrase_catalytic"/>
</dbReference>
<keyword evidence="10" id="KW-1185">Reference proteome</keyword>
<comment type="function">
    <text evidence="1">Site-specific tyrosine recombinase, which acts by catalyzing the cutting and rejoining of the recombining DNA molecules.</text>
</comment>
<evidence type="ECO:0000256" key="3">
    <source>
        <dbReference type="ARBA" id="ARBA00022908"/>
    </source>
</evidence>
<dbReference type="PROSITE" id="PS51898">
    <property type="entry name" value="TYR_RECOMBINASE"/>
    <property type="match status" value="1"/>
</dbReference>
<evidence type="ECO:0000313" key="9">
    <source>
        <dbReference type="EMBL" id="MBC6678356.1"/>
    </source>
</evidence>
<evidence type="ECO:0000256" key="6">
    <source>
        <dbReference type="PROSITE-ProRule" id="PRU01248"/>
    </source>
</evidence>
<keyword evidence="3" id="KW-0229">DNA integration</keyword>
<dbReference type="CDD" id="cd01189">
    <property type="entry name" value="INT_ICEBs1_C_like"/>
    <property type="match status" value="1"/>
</dbReference>
<dbReference type="InterPro" id="IPR028259">
    <property type="entry name" value="AP2-like_int_N"/>
</dbReference>
<name>A0A923SPC5_9FIRM</name>
<comment type="similarity">
    <text evidence="2">Belongs to the 'phage' integrase family.</text>
</comment>
<gene>
    <name evidence="9" type="ORF">H9L42_00730</name>
</gene>
<evidence type="ECO:0000256" key="4">
    <source>
        <dbReference type="ARBA" id="ARBA00023125"/>
    </source>
</evidence>
<dbReference type="Gene3D" id="1.10.443.10">
    <property type="entry name" value="Intergrase catalytic core"/>
    <property type="match status" value="1"/>
</dbReference>
<dbReference type="GO" id="GO:0006310">
    <property type="term" value="P:DNA recombination"/>
    <property type="evidence" value="ECO:0007669"/>
    <property type="project" value="UniProtKB-KW"/>
</dbReference>
<keyword evidence="5" id="KW-0233">DNA recombination</keyword>
<dbReference type="InterPro" id="IPR011010">
    <property type="entry name" value="DNA_brk_join_enz"/>
</dbReference>
<dbReference type="Gene3D" id="1.10.150.130">
    <property type="match status" value="1"/>
</dbReference>
<dbReference type="GO" id="GO:0015074">
    <property type="term" value="P:DNA integration"/>
    <property type="evidence" value="ECO:0007669"/>
    <property type="project" value="UniProtKB-KW"/>
</dbReference>
<dbReference type="Pfam" id="PF14659">
    <property type="entry name" value="Phage_int_SAM_3"/>
    <property type="match status" value="1"/>
</dbReference>
<dbReference type="GO" id="GO:0003677">
    <property type="term" value="F:DNA binding"/>
    <property type="evidence" value="ECO:0007669"/>
    <property type="project" value="UniProtKB-UniRule"/>
</dbReference>
<dbReference type="Proteomes" id="UP000602647">
    <property type="component" value="Unassembled WGS sequence"/>
</dbReference>
<comment type="caution">
    <text evidence="9">The sequence shown here is derived from an EMBL/GenBank/DDBJ whole genome shotgun (WGS) entry which is preliminary data.</text>
</comment>
<dbReference type="EMBL" id="JACRYT010000001">
    <property type="protein sequence ID" value="MBC6678356.1"/>
    <property type="molecule type" value="Genomic_DNA"/>
</dbReference>
<protein>
    <submittedName>
        <fullName evidence="9">Site-specific integrase</fullName>
    </submittedName>
</protein>